<dbReference type="EMBL" id="JAYWIO010000008">
    <property type="protein sequence ID" value="KAK7244817.1"/>
    <property type="molecule type" value="Genomic_DNA"/>
</dbReference>
<proteinExistence type="predicted"/>
<organism evidence="3 4">
    <name type="scientific">Crotalaria pallida</name>
    <name type="common">Smooth rattlebox</name>
    <name type="synonym">Crotalaria striata</name>
    <dbReference type="NCBI Taxonomy" id="3830"/>
    <lineage>
        <taxon>Eukaryota</taxon>
        <taxon>Viridiplantae</taxon>
        <taxon>Streptophyta</taxon>
        <taxon>Embryophyta</taxon>
        <taxon>Tracheophyta</taxon>
        <taxon>Spermatophyta</taxon>
        <taxon>Magnoliopsida</taxon>
        <taxon>eudicotyledons</taxon>
        <taxon>Gunneridae</taxon>
        <taxon>Pentapetalae</taxon>
        <taxon>rosids</taxon>
        <taxon>fabids</taxon>
        <taxon>Fabales</taxon>
        <taxon>Fabaceae</taxon>
        <taxon>Papilionoideae</taxon>
        <taxon>50 kb inversion clade</taxon>
        <taxon>genistoids sensu lato</taxon>
        <taxon>core genistoids</taxon>
        <taxon>Crotalarieae</taxon>
        <taxon>Crotalaria</taxon>
    </lineage>
</organism>
<dbReference type="InterPro" id="IPR053260">
    <property type="entry name" value="hnRNP"/>
</dbReference>
<keyword evidence="4" id="KW-1185">Reference proteome</keyword>
<evidence type="ECO:0000313" key="4">
    <source>
        <dbReference type="Proteomes" id="UP001372338"/>
    </source>
</evidence>
<dbReference type="PANTHER" id="PTHR48035:SF2">
    <property type="entry name" value="RNA-BINDING REGION RNP-1 DOMAIN-CONTAINING PROTEIN"/>
    <property type="match status" value="1"/>
</dbReference>
<dbReference type="GO" id="GO:0003723">
    <property type="term" value="F:RNA binding"/>
    <property type="evidence" value="ECO:0007669"/>
    <property type="project" value="UniProtKB-UniRule"/>
</dbReference>
<comment type="caution">
    <text evidence="3">The sequence shown here is derived from an EMBL/GenBank/DDBJ whole genome shotgun (WGS) entry which is preliminary data.</text>
</comment>
<dbReference type="PANTHER" id="PTHR48035">
    <property type="entry name" value="HETEROGENEOUS NUCLEAR RIBONUCLEOPROTEIN 1"/>
    <property type="match status" value="1"/>
</dbReference>
<protein>
    <recommendedName>
        <fullName evidence="2">RRM domain-containing protein</fullName>
    </recommendedName>
</protein>
<dbReference type="PROSITE" id="PS50102">
    <property type="entry name" value="RRM"/>
    <property type="match status" value="1"/>
</dbReference>
<keyword evidence="1" id="KW-0694">RNA-binding</keyword>
<dbReference type="Proteomes" id="UP001372338">
    <property type="component" value="Unassembled WGS sequence"/>
</dbReference>
<evidence type="ECO:0000259" key="2">
    <source>
        <dbReference type="PROSITE" id="PS50102"/>
    </source>
</evidence>
<accession>A0AAN9HQX0</accession>
<dbReference type="Pfam" id="PF00076">
    <property type="entry name" value="RRM_1"/>
    <property type="match status" value="1"/>
</dbReference>
<name>A0AAN9HQX0_CROPI</name>
<evidence type="ECO:0000313" key="3">
    <source>
        <dbReference type="EMBL" id="KAK7244817.1"/>
    </source>
</evidence>
<feature type="domain" description="RRM" evidence="2">
    <location>
        <begin position="6"/>
        <end position="82"/>
    </location>
</feature>
<dbReference type="InterPro" id="IPR000504">
    <property type="entry name" value="RRM_dom"/>
</dbReference>
<evidence type="ECO:0000256" key="1">
    <source>
        <dbReference type="PROSITE-ProRule" id="PRU00176"/>
    </source>
</evidence>
<gene>
    <name evidence="3" type="ORF">RIF29_39644</name>
</gene>
<dbReference type="InterPro" id="IPR035979">
    <property type="entry name" value="RBD_domain_sf"/>
</dbReference>
<dbReference type="SUPFAM" id="SSF54928">
    <property type="entry name" value="RNA-binding domain, RBD"/>
    <property type="match status" value="1"/>
</dbReference>
<dbReference type="InterPro" id="IPR012677">
    <property type="entry name" value="Nucleotide-bd_a/b_plait_sf"/>
</dbReference>
<dbReference type="SMART" id="SM00360">
    <property type="entry name" value="RRM"/>
    <property type="match status" value="1"/>
</dbReference>
<reference evidence="3 4" key="1">
    <citation type="submission" date="2024-01" db="EMBL/GenBank/DDBJ databases">
        <title>The genomes of 5 underutilized Papilionoideae crops provide insights into root nodulation and disease resistanc.</title>
        <authorList>
            <person name="Yuan L."/>
        </authorList>
    </citation>
    <scope>NUCLEOTIDE SEQUENCE [LARGE SCALE GENOMIC DNA]</scope>
    <source>
        <strain evidence="3">ZHUSHIDOU_FW_LH</strain>
        <tissue evidence="3">Leaf</tissue>
    </source>
</reference>
<dbReference type="Gene3D" id="3.30.70.330">
    <property type="match status" value="1"/>
</dbReference>
<dbReference type="AlphaFoldDB" id="A0AAN9HQX0"/>
<sequence>MDSDKGKLFIGGISWDTNEDKLGDYFGNYGNVSHAFVMRDKNTSKPRGFAFVIFSDPSLLDRVLQNTHVIDGRTPESKLEEKGFLFNQLKTHRCDHHHRYIILPDLK</sequence>